<evidence type="ECO:0000256" key="1">
    <source>
        <dbReference type="ARBA" id="ARBA00004115"/>
    </source>
</evidence>
<gene>
    <name evidence="15" type="ORF">FRACYDRAFT_179519</name>
</gene>
<evidence type="ECO:0000256" key="4">
    <source>
        <dbReference type="ARBA" id="ARBA00020824"/>
    </source>
</evidence>
<dbReference type="SUPFAM" id="SSF50998">
    <property type="entry name" value="Quinoprotein alcohol dehydrogenase-like"/>
    <property type="match status" value="1"/>
</dbReference>
<keyword evidence="10" id="KW-0325">Glycoprotein</keyword>
<organism evidence="15 16">
    <name type="scientific">Fragilariopsis cylindrus CCMP1102</name>
    <dbReference type="NCBI Taxonomy" id="635003"/>
    <lineage>
        <taxon>Eukaryota</taxon>
        <taxon>Sar</taxon>
        <taxon>Stramenopiles</taxon>
        <taxon>Ochrophyta</taxon>
        <taxon>Bacillariophyta</taxon>
        <taxon>Bacillariophyceae</taxon>
        <taxon>Bacillariophycidae</taxon>
        <taxon>Bacillariales</taxon>
        <taxon>Bacillariaceae</taxon>
        <taxon>Fragilariopsis</taxon>
    </lineage>
</organism>
<evidence type="ECO:0000256" key="8">
    <source>
        <dbReference type="ARBA" id="ARBA00022989"/>
    </source>
</evidence>
<comment type="subcellular location">
    <subcellularLocation>
        <location evidence="1">Endoplasmic reticulum membrane</location>
        <topology evidence="1">Single-pass type I membrane protein</topology>
    </subcellularLocation>
</comment>
<dbReference type="Pfam" id="PF07774">
    <property type="entry name" value="EMC1_C"/>
    <property type="match status" value="1"/>
</dbReference>
<dbReference type="InterPro" id="IPR011047">
    <property type="entry name" value="Quinoprotein_ADH-like_sf"/>
</dbReference>
<evidence type="ECO:0000259" key="14">
    <source>
        <dbReference type="Pfam" id="PF07774"/>
    </source>
</evidence>
<reference evidence="15 16" key="1">
    <citation type="submission" date="2016-09" db="EMBL/GenBank/DDBJ databases">
        <title>Extensive genetic diversity and differential bi-allelic expression allows diatom success in the polar Southern Ocean.</title>
        <authorList>
            <consortium name="DOE Joint Genome Institute"/>
            <person name="Mock T."/>
            <person name="Otillar R.P."/>
            <person name="Strauss J."/>
            <person name="Dupont C."/>
            <person name="Frickenhaus S."/>
            <person name="Maumus F."/>
            <person name="Mcmullan M."/>
            <person name="Sanges R."/>
            <person name="Schmutz J."/>
            <person name="Toseland A."/>
            <person name="Valas R."/>
            <person name="Veluchamy A."/>
            <person name="Ward B.J."/>
            <person name="Allen A."/>
            <person name="Barry K."/>
            <person name="Falciatore A."/>
            <person name="Ferrante M."/>
            <person name="Fortunato A.E."/>
            <person name="Gloeckner G."/>
            <person name="Gruber A."/>
            <person name="Hipkin R."/>
            <person name="Janech M."/>
            <person name="Kroth P."/>
            <person name="Leese F."/>
            <person name="Lindquist E."/>
            <person name="Lyon B.R."/>
            <person name="Martin J."/>
            <person name="Mayer C."/>
            <person name="Parker M."/>
            <person name="Quesneville H."/>
            <person name="Raymond J."/>
            <person name="Uhlig C."/>
            <person name="Valentin K.U."/>
            <person name="Worden A.Z."/>
            <person name="Armbrust E.V."/>
            <person name="Bowler C."/>
            <person name="Green B."/>
            <person name="Moulton V."/>
            <person name="Van Oosterhout C."/>
            <person name="Grigoriev I."/>
        </authorList>
    </citation>
    <scope>NUCLEOTIDE SEQUENCE [LARGE SCALE GENOMIC DNA]</scope>
    <source>
        <strain evidence="15 16">CCMP1102</strain>
    </source>
</reference>
<evidence type="ECO:0000313" key="16">
    <source>
        <dbReference type="Proteomes" id="UP000095751"/>
    </source>
</evidence>
<dbReference type="AlphaFoldDB" id="A0A1E7FUN6"/>
<dbReference type="Gene3D" id="2.130.10.10">
    <property type="entry name" value="YVTN repeat-like/Quinoprotein amine dehydrogenase"/>
    <property type="match status" value="1"/>
</dbReference>
<evidence type="ECO:0000256" key="2">
    <source>
        <dbReference type="ARBA" id="ARBA00007904"/>
    </source>
</evidence>
<dbReference type="EMBL" id="KV784353">
    <property type="protein sequence ID" value="OEU21827.1"/>
    <property type="molecule type" value="Genomic_DNA"/>
</dbReference>
<dbReference type="GO" id="GO:0034975">
    <property type="term" value="P:protein folding in endoplasmic reticulum"/>
    <property type="evidence" value="ECO:0007669"/>
    <property type="project" value="TreeGrafter"/>
</dbReference>
<dbReference type="PANTHER" id="PTHR21573:SF0">
    <property type="entry name" value="ER MEMBRANE PROTEIN COMPLEX SUBUNIT 1"/>
    <property type="match status" value="1"/>
</dbReference>
<sequence length="897" mass="96544">MTTINNNNNFLVVVLIVLISVLIGDEGVNAMYKDDVGVLDFSIATAGHGPIGVVHTNNKNGIVITTDKPTTTTTTSCFVAGRQINDGSLVWRRNVCSVPDEDAQAHAIAVGNDDDDDADAFYTVDNVGIVRAWTIENGDLLWDTRIHAAAAAPKLWVTKVGGTTTYVAVASAEDELVFLNAETGTIVDKVSASKSTGNGQRVEWLSVLSSSTSTSMIKIIFSKVQVVDGTIQTDMFGADGDSVVVSSLLECSSSSGKMTVLLGTERGSTTLFSLETTGDDGVVNVKVHWTAEEGLASLSSAIVLDASHLGSDDLVEEKDAVSRKLSLAGRLNSQWEDVVGMLSTANGLINNNAVNFSYRDHLFGFVKVAALLSPKVHRIWGMSTAGKDRGSIRWSLDLPKKAIWHSMVHGTTNSAKATHGIHGDTHSREILVLSVSSASVDWMCIDGTSGAINSQDSIKISSPVVQVLPVYGTNTGGCRQASILLGEDLSLTVVPADTETNALIKKQLYKTPNGLYTHKIDKVANKVESYRVAHTEEDDKFVARSIGLTSFAGEQIVKVAYPLRHEDVKSMSTILGDNSLLLKYINPHMTVVVTVLSDSEHQTATTVATALEKERNGKAKKPVGAGAPGSSIPPSSQNGSEDLPNMFINLVDTVSGRVLYRHSHSNVDGDKKVSVVISENWVIYTYVNEKTRRTEIGVLTLHEGMIEPKGLTFFARPEQSTSFSSFDARESKPVVLSKVYAFPKAVTALGVTSTRQGISRQNILIASSDGALNTINKMILETRRPVGEAKPEEKKEGLMPYRELIPESPLFSLTYNQTNEPFTSIISTATSLESQSLVFGFGGPDLFFTRTSPTKGFDVLPETFNKILVGSTTAGIVIALLVVQRMGKKKTLKQGWL</sequence>
<evidence type="ECO:0000256" key="12">
    <source>
        <dbReference type="SAM" id="Phobius"/>
    </source>
</evidence>
<dbReference type="InterPro" id="IPR011678">
    <property type="entry name" value="EMC1_C"/>
</dbReference>
<feature type="transmembrane region" description="Helical" evidence="12">
    <location>
        <begin position="864"/>
        <end position="883"/>
    </location>
</feature>
<evidence type="ECO:0000256" key="11">
    <source>
        <dbReference type="SAM" id="MobiDB-lite"/>
    </source>
</evidence>
<keyword evidence="7" id="KW-0256">Endoplasmic reticulum</keyword>
<dbReference type="PANTHER" id="PTHR21573">
    <property type="entry name" value="ER MEMBRANE PROTEIN COMPLEX SUBUNIT 1"/>
    <property type="match status" value="1"/>
</dbReference>
<evidence type="ECO:0000256" key="7">
    <source>
        <dbReference type="ARBA" id="ARBA00022824"/>
    </source>
</evidence>
<evidence type="ECO:0000313" key="15">
    <source>
        <dbReference type="EMBL" id="OEU21827.1"/>
    </source>
</evidence>
<dbReference type="Proteomes" id="UP000095751">
    <property type="component" value="Unassembled WGS sequence"/>
</dbReference>
<evidence type="ECO:0000256" key="13">
    <source>
        <dbReference type="SAM" id="SignalP"/>
    </source>
</evidence>
<evidence type="ECO:0000256" key="10">
    <source>
        <dbReference type="ARBA" id="ARBA00023180"/>
    </source>
</evidence>
<keyword evidence="9 12" id="KW-0472">Membrane</keyword>
<feature type="region of interest" description="Disordered" evidence="11">
    <location>
        <begin position="610"/>
        <end position="641"/>
    </location>
</feature>
<dbReference type="GO" id="GO:0072546">
    <property type="term" value="C:EMC complex"/>
    <property type="evidence" value="ECO:0007669"/>
    <property type="project" value="InterPro"/>
</dbReference>
<protein>
    <recommendedName>
        <fullName evidence="4">ER membrane protein complex subunit 1</fullName>
    </recommendedName>
</protein>
<comment type="similarity">
    <text evidence="2">Belongs to the EMC1 family.</text>
</comment>
<keyword evidence="6 13" id="KW-0732">Signal</keyword>
<feature type="domain" description="ER membrane protein complex subunit 1 C-terminal" evidence="14">
    <location>
        <begin position="678"/>
        <end position="896"/>
    </location>
</feature>
<feature type="compositionally biased region" description="Low complexity" evidence="11">
    <location>
        <begin position="622"/>
        <end position="636"/>
    </location>
</feature>
<dbReference type="KEGG" id="fcy:FRACYDRAFT_179519"/>
<evidence type="ECO:0000256" key="3">
    <source>
        <dbReference type="ARBA" id="ARBA00011276"/>
    </source>
</evidence>
<dbReference type="InterPro" id="IPR026895">
    <property type="entry name" value="EMC1"/>
</dbReference>
<evidence type="ECO:0000256" key="5">
    <source>
        <dbReference type="ARBA" id="ARBA00022692"/>
    </source>
</evidence>
<feature type="signal peptide" evidence="13">
    <location>
        <begin position="1"/>
        <end position="24"/>
    </location>
</feature>
<dbReference type="InterPro" id="IPR015943">
    <property type="entry name" value="WD40/YVTN_repeat-like_dom_sf"/>
</dbReference>
<comment type="subunit">
    <text evidence="3">Component of the ER membrane protein complex (EMC).</text>
</comment>
<keyword evidence="8 12" id="KW-1133">Transmembrane helix</keyword>
<accession>A0A1E7FUN6</accession>
<evidence type="ECO:0000256" key="6">
    <source>
        <dbReference type="ARBA" id="ARBA00022729"/>
    </source>
</evidence>
<keyword evidence="16" id="KW-1185">Reference proteome</keyword>
<feature type="chain" id="PRO_5009193553" description="ER membrane protein complex subunit 1" evidence="13">
    <location>
        <begin position="25"/>
        <end position="897"/>
    </location>
</feature>
<name>A0A1E7FUN6_9STRA</name>
<evidence type="ECO:0000256" key="9">
    <source>
        <dbReference type="ARBA" id="ARBA00023136"/>
    </source>
</evidence>
<proteinExistence type="inferred from homology"/>
<dbReference type="InParanoid" id="A0A1E7FUN6"/>
<keyword evidence="5 12" id="KW-0812">Transmembrane</keyword>
<dbReference type="OrthoDB" id="28092at2759"/>